<evidence type="ECO:0000256" key="3">
    <source>
        <dbReference type="SAM" id="Phobius"/>
    </source>
</evidence>
<reference evidence="5 6" key="1">
    <citation type="submission" date="2024-01" db="EMBL/GenBank/DDBJ databases">
        <authorList>
            <person name="Waweru B."/>
        </authorList>
    </citation>
    <scope>NUCLEOTIDE SEQUENCE [LARGE SCALE GENOMIC DNA]</scope>
</reference>
<evidence type="ECO:0000313" key="6">
    <source>
        <dbReference type="Proteomes" id="UP001314170"/>
    </source>
</evidence>
<keyword evidence="3" id="KW-0472">Membrane</keyword>
<feature type="compositionally biased region" description="Basic residues" evidence="2">
    <location>
        <begin position="533"/>
        <end position="543"/>
    </location>
</feature>
<feature type="compositionally biased region" description="Polar residues" evidence="2">
    <location>
        <begin position="211"/>
        <end position="226"/>
    </location>
</feature>
<organism evidence="5 6">
    <name type="scientific">Dovyalis caffra</name>
    <dbReference type="NCBI Taxonomy" id="77055"/>
    <lineage>
        <taxon>Eukaryota</taxon>
        <taxon>Viridiplantae</taxon>
        <taxon>Streptophyta</taxon>
        <taxon>Embryophyta</taxon>
        <taxon>Tracheophyta</taxon>
        <taxon>Spermatophyta</taxon>
        <taxon>Magnoliopsida</taxon>
        <taxon>eudicotyledons</taxon>
        <taxon>Gunneridae</taxon>
        <taxon>Pentapetalae</taxon>
        <taxon>rosids</taxon>
        <taxon>fabids</taxon>
        <taxon>Malpighiales</taxon>
        <taxon>Salicaceae</taxon>
        <taxon>Flacourtieae</taxon>
        <taxon>Dovyalis</taxon>
    </lineage>
</organism>
<feature type="compositionally biased region" description="Polar residues" evidence="2">
    <location>
        <begin position="323"/>
        <end position="332"/>
    </location>
</feature>
<dbReference type="InterPro" id="IPR001841">
    <property type="entry name" value="Znf_RING"/>
</dbReference>
<dbReference type="GO" id="GO:0008270">
    <property type="term" value="F:zinc ion binding"/>
    <property type="evidence" value="ECO:0007669"/>
    <property type="project" value="UniProtKB-KW"/>
</dbReference>
<feature type="region of interest" description="Disordered" evidence="2">
    <location>
        <begin position="249"/>
        <end position="342"/>
    </location>
</feature>
<dbReference type="PROSITE" id="PS50089">
    <property type="entry name" value="ZF_RING_2"/>
    <property type="match status" value="1"/>
</dbReference>
<evidence type="ECO:0000256" key="1">
    <source>
        <dbReference type="PROSITE-ProRule" id="PRU00175"/>
    </source>
</evidence>
<keyword evidence="6" id="KW-1185">Reference proteome</keyword>
<comment type="caution">
    <text evidence="5">The sequence shown here is derived from an EMBL/GenBank/DDBJ whole genome shotgun (WGS) entry which is preliminary data.</text>
</comment>
<feature type="transmembrane region" description="Helical" evidence="3">
    <location>
        <begin position="52"/>
        <end position="77"/>
    </location>
</feature>
<feature type="compositionally biased region" description="Polar residues" evidence="2">
    <location>
        <begin position="508"/>
        <end position="520"/>
    </location>
</feature>
<feature type="region of interest" description="Disordered" evidence="2">
    <location>
        <begin position="411"/>
        <end position="546"/>
    </location>
</feature>
<keyword evidence="3" id="KW-0812">Transmembrane</keyword>
<evidence type="ECO:0000313" key="5">
    <source>
        <dbReference type="EMBL" id="CAK7338140.1"/>
    </source>
</evidence>
<dbReference type="PANTHER" id="PTHR31150:SF6">
    <property type="entry name" value="ZINC ION BINDING PROTEIN"/>
    <property type="match status" value="1"/>
</dbReference>
<keyword evidence="1" id="KW-0862">Zinc</keyword>
<evidence type="ECO:0000259" key="4">
    <source>
        <dbReference type="PROSITE" id="PS50089"/>
    </source>
</evidence>
<sequence>MSASKFGTRLMCGFCLPIVALSFVASGAYVILKLIAKTASSSPGQSKVVACFNIFFLIVAAFCLLYCAAGIFLAIFLSSRDCAQDVMALLFTKNKIAPSPTTTVQGTPPPPDHHLPVILFTTMDITHNVRTCTANLNCDCVPTVLLLGVNGVREARDSQNCAQNCGTALKLSHRRGSSFPDEILGKLYRISSENATEAGTPDEHLLQNENSEAAGTSQTESTSNSVAAKAKRSNSLKVRSDFAGKLGHAQPYILTQKNKSSTKSVNNNGNPIRPVKRSGDKLPSASGQVLGVKAKTEPPKSSSKASSMAWHVKENKISKDPSKLTSNISSSDQVHRGQPGQNSICFTEAVKKSRHRAQAVKMSGTQIPSTPKQEKEMKEPSKGPSNFPAKVSSSVQARWCQPVQKSKCSAEAVKKSGNQTQVVKKSGDQIRPASKQEKKKGKTERSKLESNLSTKRMSSDQVHRGPNRKREGSAEAVENSKNQPEAVKKRTNQLSATPKQVWQVKIKTASSQDSGKTSSKVRQEKKKTSSTSHTKHRRRRQHQQSRSFSPEYYIMWDGFVKLGLGCFLCENDLAHWPLPTDEGLESDKLPDVAVLPCGHAFHTLCFEQAMPEELLKDPACFICASLQ</sequence>
<feature type="transmembrane region" description="Helical" evidence="3">
    <location>
        <begin position="6"/>
        <end position="32"/>
    </location>
</feature>
<keyword evidence="3" id="KW-1133">Transmembrane helix</keyword>
<evidence type="ECO:0000256" key="2">
    <source>
        <dbReference type="SAM" id="MobiDB-lite"/>
    </source>
</evidence>
<dbReference type="PANTHER" id="PTHR31150">
    <property type="entry name" value="EXPRESSED PROTEIN"/>
    <property type="match status" value="1"/>
</dbReference>
<feature type="compositionally biased region" description="Basic and acidic residues" evidence="2">
    <location>
        <begin position="457"/>
        <end position="473"/>
    </location>
</feature>
<dbReference type="EMBL" id="CAWUPB010001111">
    <property type="protein sequence ID" value="CAK7338140.1"/>
    <property type="molecule type" value="Genomic_DNA"/>
</dbReference>
<feature type="compositionally biased region" description="Basic and acidic residues" evidence="2">
    <location>
        <begin position="311"/>
        <end position="322"/>
    </location>
</feature>
<feature type="region of interest" description="Disordered" evidence="2">
    <location>
        <begin position="211"/>
        <end position="234"/>
    </location>
</feature>
<dbReference type="Proteomes" id="UP001314170">
    <property type="component" value="Unassembled WGS sequence"/>
</dbReference>
<feature type="region of interest" description="Disordered" evidence="2">
    <location>
        <begin position="356"/>
        <end position="390"/>
    </location>
</feature>
<feature type="domain" description="RING-type" evidence="4">
    <location>
        <begin position="566"/>
        <end position="623"/>
    </location>
</feature>
<feature type="compositionally biased region" description="Basic and acidic residues" evidence="2">
    <location>
        <begin position="372"/>
        <end position="381"/>
    </location>
</feature>
<proteinExistence type="predicted"/>
<protein>
    <recommendedName>
        <fullName evidence="4">RING-type domain-containing protein</fullName>
    </recommendedName>
</protein>
<feature type="compositionally biased region" description="Low complexity" evidence="2">
    <location>
        <begin position="257"/>
        <end position="270"/>
    </location>
</feature>
<name>A0AAV1RQK1_9ROSI</name>
<accession>A0AAV1RQK1</accession>
<dbReference type="SMART" id="SM00184">
    <property type="entry name" value="RING"/>
    <property type="match status" value="1"/>
</dbReference>
<keyword evidence="1" id="KW-0863">Zinc-finger</keyword>
<gene>
    <name evidence="5" type="ORF">DCAF_LOCUS13182</name>
</gene>
<keyword evidence="1" id="KW-0479">Metal-binding</keyword>
<dbReference type="AlphaFoldDB" id="A0AAV1RQK1"/>